<evidence type="ECO:0000313" key="7">
    <source>
        <dbReference type="EMBL" id="MCC5467125.1"/>
    </source>
</evidence>
<sequence length="122" mass="12572">MTQQEIMQAIENMTVLELSELVKALEEKFGVSAAAPVAAAAAAPAAAAAAEEKTEFDVILTNAGASKINVIKVVREITGLGLKEAKEVVDGAPKAVKEKIAKADADAIKAKLEEAGATVEVK</sequence>
<dbReference type="InterPro" id="IPR008932">
    <property type="entry name" value="Ribosomal_bL12_oligo"/>
</dbReference>
<name>A0ABS8HVR5_9FIRM</name>
<dbReference type="InterPro" id="IPR014719">
    <property type="entry name" value="Ribosomal_bL12_C/ClpS-like"/>
</dbReference>
<keyword evidence="3 4" id="KW-0687">Ribonucleoprotein</keyword>
<dbReference type="EMBL" id="JAJHJB010000027">
    <property type="protein sequence ID" value="MCC5467125.1"/>
    <property type="molecule type" value="Genomic_DNA"/>
</dbReference>
<evidence type="ECO:0000313" key="8">
    <source>
        <dbReference type="Proteomes" id="UP001165492"/>
    </source>
</evidence>
<dbReference type="InterPro" id="IPR013823">
    <property type="entry name" value="Ribosomal_bL12_C"/>
</dbReference>
<dbReference type="InterPro" id="IPR000206">
    <property type="entry name" value="Ribosomal_bL12"/>
</dbReference>
<evidence type="ECO:0000256" key="3">
    <source>
        <dbReference type="ARBA" id="ARBA00023274"/>
    </source>
</evidence>
<protein>
    <recommendedName>
        <fullName evidence="4">Large ribosomal subunit protein bL12</fullName>
    </recommendedName>
</protein>
<dbReference type="SUPFAM" id="SSF48300">
    <property type="entry name" value="Ribosomal protein L7/12, oligomerisation (N-terminal) domain"/>
    <property type="match status" value="1"/>
</dbReference>
<proteinExistence type="inferred from homology"/>
<dbReference type="Proteomes" id="UP001165492">
    <property type="component" value="Unassembled WGS sequence"/>
</dbReference>
<dbReference type="Pfam" id="PF16320">
    <property type="entry name" value="Ribosomal_L12_N"/>
    <property type="match status" value="1"/>
</dbReference>
<dbReference type="Gene3D" id="3.30.1390.10">
    <property type="match status" value="1"/>
</dbReference>
<evidence type="ECO:0000256" key="4">
    <source>
        <dbReference type="HAMAP-Rule" id="MF_00368"/>
    </source>
</evidence>
<evidence type="ECO:0000256" key="1">
    <source>
        <dbReference type="ARBA" id="ARBA00007197"/>
    </source>
</evidence>
<keyword evidence="2 4" id="KW-0689">Ribosomal protein</keyword>
<evidence type="ECO:0000259" key="6">
    <source>
        <dbReference type="Pfam" id="PF16320"/>
    </source>
</evidence>
<accession>A0ABS8HVR5</accession>
<gene>
    <name evidence="4 7" type="primary">rplL</name>
    <name evidence="7" type="ORF">LMF89_17415</name>
</gene>
<comment type="similarity">
    <text evidence="1 4">Belongs to the bacterial ribosomal protein bL12 family.</text>
</comment>
<dbReference type="RefSeq" id="WP_007955614.1">
    <property type="nucleotide sequence ID" value="NZ_JAJHJB010000027.1"/>
</dbReference>
<comment type="function">
    <text evidence="4">Forms part of the ribosomal stalk which helps the ribosome interact with GTP-bound translation factors. Is thus essential for accurate translation.</text>
</comment>
<dbReference type="SUPFAM" id="SSF54736">
    <property type="entry name" value="ClpS-like"/>
    <property type="match status" value="1"/>
</dbReference>
<comment type="caution">
    <text evidence="7">The sequence shown here is derived from an EMBL/GenBank/DDBJ whole genome shotgun (WGS) entry which is preliminary data.</text>
</comment>
<dbReference type="GO" id="GO:0005840">
    <property type="term" value="C:ribosome"/>
    <property type="evidence" value="ECO:0007669"/>
    <property type="project" value="UniProtKB-KW"/>
</dbReference>
<dbReference type="PANTHER" id="PTHR45987">
    <property type="entry name" value="39S RIBOSOMAL PROTEIN L12"/>
    <property type="match status" value="1"/>
</dbReference>
<comment type="subunit">
    <text evidence="4">Homodimer. Part of the ribosomal stalk of the 50S ribosomal subunit. Forms a multimeric L10(L12)X complex, where L10 forms an elongated spine to which 2 to 4 L12 dimers bind in a sequential fashion. Binds GTP-bound translation factors.</text>
</comment>
<evidence type="ECO:0000256" key="2">
    <source>
        <dbReference type="ARBA" id="ARBA00022980"/>
    </source>
</evidence>
<evidence type="ECO:0000259" key="5">
    <source>
        <dbReference type="Pfam" id="PF00542"/>
    </source>
</evidence>
<dbReference type="InterPro" id="IPR036235">
    <property type="entry name" value="Ribosomal_bL12_oligo_N_sf"/>
</dbReference>
<dbReference type="Gene3D" id="1.20.5.710">
    <property type="entry name" value="Single helix bin"/>
    <property type="match status" value="1"/>
</dbReference>
<feature type="domain" description="Large ribosomal subunit protein bL12 C-terminal" evidence="5">
    <location>
        <begin position="56"/>
        <end position="122"/>
    </location>
</feature>
<dbReference type="Pfam" id="PF00542">
    <property type="entry name" value="Ribosomal_L12"/>
    <property type="match status" value="1"/>
</dbReference>
<dbReference type="HAMAP" id="MF_00368">
    <property type="entry name" value="Ribosomal_bL12"/>
    <property type="match status" value="1"/>
</dbReference>
<feature type="domain" description="Large ribosomal subunit protein bL12 oligomerization" evidence="6">
    <location>
        <begin position="2"/>
        <end position="50"/>
    </location>
</feature>
<keyword evidence="8" id="KW-1185">Reference proteome</keyword>
<dbReference type="PANTHER" id="PTHR45987:SF4">
    <property type="entry name" value="LARGE RIBOSOMAL SUBUNIT PROTEIN BL12M"/>
    <property type="match status" value="1"/>
</dbReference>
<dbReference type="NCBIfam" id="TIGR00855">
    <property type="entry name" value="L12"/>
    <property type="match status" value="1"/>
</dbReference>
<reference evidence="7" key="1">
    <citation type="submission" date="2021-11" db="EMBL/GenBank/DDBJ databases">
        <title>Description of a new species Pelosinus isolated from the bottom sediments of Lake Baikal.</title>
        <authorList>
            <person name="Zakharyuk A."/>
        </authorList>
    </citation>
    <scope>NUCLEOTIDE SEQUENCE</scope>
    <source>
        <strain evidence="7">Bkl1</strain>
    </source>
</reference>
<organism evidence="7 8">
    <name type="scientific">Pelosinus baikalensis</name>
    <dbReference type="NCBI Taxonomy" id="2892015"/>
    <lineage>
        <taxon>Bacteria</taxon>
        <taxon>Bacillati</taxon>
        <taxon>Bacillota</taxon>
        <taxon>Negativicutes</taxon>
        <taxon>Selenomonadales</taxon>
        <taxon>Sporomusaceae</taxon>
        <taxon>Pelosinus</taxon>
    </lineage>
</organism>
<dbReference type="CDD" id="cd00387">
    <property type="entry name" value="Ribosomal_L7_L12"/>
    <property type="match status" value="1"/>
</dbReference>